<name>A0A345YMS4_9MICO</name>
<evidence type="ECO:0000313" key="7">
    <source>
        <dbReference type="EMBL" id="RRR22020.1"/>
    </source>
</evidence>
<dbReference type="EMBL" id="QSWH01000005">
    <property type="protein sequence ID" value="RRR22020.1"/>
    <property type="molecule type" value="Genomic_DNA"/>
</dbReference>
<feature type="domain" description="HTH lysR-type" evidence="5">
    <location>
        <begin position="1"/>
        <end position="59"/>
    </location>
</feature>
<dbReference type="PANTHER" id="PTHR30346:SF0">
    <property type="entry name" value="HCA OPERON TRANSCRIPTIONAL ACTIVATOR HCAR"/>
    <property type="match status" value="1"/>
</dbReference>
<reference evidence="6 8" key="1">
    <citation type="submission" date="2018-07" db="EMBL/GenBank/DDBJ databases">
        <title>Brachybacterium saurashtrense DSM 23186 genome sequence.</title>
        <authorList>
            <person name="Guo L."/>
        </authorList>
    </citation>
    <scope>NUCLEOTIDE SEQUENCE [LARGE SCALE GENOMIC DNA]</scope>
    <source>
        <strain evidence="6 8">DSM 23186</strain>
    </source>
</reference>
<gene>
    <name evidence="6" type="ORF">DWV08_06065</name>
    <name evidence="7" type="ORF">DXU92_12010</name>
</gene>
<sequence>MYTLEQVRQFVAVAEELHFGRAAARLAMTQPPLSRQIQRLERAVGVTLLERDSRGVALTPAGRAFLGEARRLLAVAERAPGAARRIAAGRAGQVRVGFTATTGFSLLGRLLDEIGAALPAVEVLLEERVTGEQLRALRRGDLDLGLLRPPVDPAQHESFLLHREELVVALPAGHPLARERAALPAARLVGEPLVLPDPVQARYFHELVVRRLPVRPEDAAHTVSQIVTMLSLVAAGRGIALVPESARVLGIAGVVLRPVEESGPEAVELHAAWMRGSRDPALQRVLEVLRGLAP</sequence>
<dbReference type="PANTHER" id="PTHR30346">
    <property type="entry name" value="TRANSCRIPTIONAL DUAL REGULATOR HCAR-RELATED"/>
    <property type="match status" value="1"/>
</dbReference>
<dbReference type="SUPFAM" id="SSF46785">
    <property type="entry name" value="Winged helix' DNA-binding domain"/>
    <property type="match status" value="1"/>
</dbReference>
<dbReference type="AlphaFoldDB" id="A0A345YMS4"/>
<dbReference type="FunFam" id="1.10.10.10:FF:000001">
    <property type="entry name" value="LysR family transcriptional regulator"/>
    <property type="match status" value="1"/>
</dbReference>
<dbReference type="Proteomes" id="UP000282185">
    <property type="component" value="Unassembled WGS sequence"/>
</dbReference>
<dbReference type="GO" id="GO:0003700">
    <property type="term" value="F:DNA-binding transcription factor activity"/>
    <property type="evidence" value="ECO:0007669"/>
    <property type="project" value="InterPro"/>
</dbReference>
<dbReference type="GO" id="GO:0003677">
    <property type="term" value="F:DNA binding"/>
    <property type="evidence" value="ECO:0007669"/>
    <property type="project" value="UniProtKB-KW"/>
</dbReference>
<dbReference type="SUPFAM" id="SSF53850">
    <property type="entry name" value="Periplasmic binding protein-like II"/>
    <property type="match status" value="1"/>
</dbReference>
<proteinExistence type="inferred from homology"/>
<evidence type="ECO:0000313" key="6">
    <source>
        <dbReference type="EMBL" id="AXK45226.1"/>
    </source>
</evidence>
<reference evidence="7 9" key="2">
    <citation type="submission" date="2018-08" db="EMBL/GenBank/DDBJ databases">
        <title>Brachybacterium saurashtrense DSM 23186.</title>
        <authorList>
            <person name="Li Y."/>
        </authorList>
    </citation>
    <scope>NUCLEOTIDE SEQUENCE [LARGE SCALE GENOMIC DNA]</scope>
    <source>
        <strain evidence="7 9">DSM 23186</strain>
    </source>
</reference>
<dbReference type="PROSITE" id="PS50931">
    <property type="entry name" value="HTH_LYSR"/>
    <property type="match status" value="1"/>
</dbReference>
<evidence type="ECO:0000259" key="5">
    <source>
        <dbReference type="PROSITE" id="PS50931"/>
    </source>
</evidence>
<evidence type="ECO:0000256" key="1">
    <source>
        <dbReference type="ARBA" id="ARBA00009437"/>
    </source>
</evidence>
<protein>
    <submittedName>
        <fullName evidence="7">LysR family transcriptional regulator</fullName>
    </submittedName>
</protein>
<dbReference type="KEGG" id="bsau:DWV08_06065"/>
<comment type="similarity">
    <text evidence="1">Belongs to the LysR transcriptional regulatory family.</text>
</comment>
<keyword evidence="3" id="KW-0238">DNA-binding</keyword>
<dbReference type="Proteomes" id="UP000254236">
    <property type="component" value="Chromosome"/>
</dbReference>
<evidence type="ECO:0000256" key="2">
    <source>
        <dbReference type="ARBA" id="ARBA00023015"/>
    </source>
</evidence>
<keyword evidence="2" id="KW-0805">Transcription regulation</keyword>
<keyword evidence="8" id="KW-1185">Reference proteome</keyword>
<dbReference type="InterPro" id="IPR036388">
    <property type="entry name" value="WH-like_DNA-bd_sf"/>
</dbReference>
<keyword evidence="4" id="KW-0804">Transcription</keyword>
<dbReference type="GO" id="GO:0032993">
    <property type="term" value="C:protein-DNA complex"/>
    <property type="evidence" value="ECO:0007669"/>
    <property type="project" value="TreeGrafter"/>
</dbReference>
<evidence type="ECO:0000256" key="4">
    <source>
        <dbReference type="ARBA" id="ARBA00023163"/>
    </source>
</evidence>
<dbReference type="EMBL" id="CP031356">
    <property type="protein sequence ID" value="AXK45226.1"/>
    <property type="molecule type" value="Genomic_DNA"/>
</dbReference>
<dbReference type="InterPro" id="IPR036390">
    <property type="entry name" value="WH_DNA-bd_sf"/>
</dbReference>
<dbReference type="InterPro" id="IPR005119">
    <property type="entry name" value="LysR_subst-bd"/>
</dbReference>
<dbReference type="OrthoDB" id="3636008at2"/>
<evidence type="ECO:0000313" key="8">
    <source>
        <dbReference type="Proteomes" id="UP000254236"/>
    </source>
</evidence>
<dbReference type="Pfam" id="PF03466">
    <property type="entry name" value="LysR_substrate"/>
    <property type="match status" value="1"/>
</dbReference>
<dbReference type="Pfam" id="PF00126">
    <property type="entry name" value="HTH_1"/>
    <property type="match status" value="1"/>
</dbReference>
<dbReference type="Gene3D" id="3.40.190.10">
    <property type="entry name" value="Periplasmic binding protein-like II"/>
    <property type="match status" value="2"/>
</dbReference>
<evidence type="ECO:0000313" key="9">
    <source>
        <dbReference type="Proteomes" id="UP000282185"/>
    </source>
</evidence>
<evidence type="ECO:0000256" key="3">
    <source>
        <dbReference type="ARBA" id="ARBA00023125"/>
    </source>
</evidence>
<dbReference type="Gene3D" id="1.10.10.10">
    <property type="entry name" value="Winged helix-like DNA-binding domain superfamily/Winged helix DNA-binding domain"/>
    <property type="match status" value="1"/>
</dbReference>
<organism evidence="7 9">
    <name type="scientific">Brachybacterium saurashtrense</name>
    <dbReference type="NCBI Taxonomy" id="556288"/>
    <lineage>
        <taxon>Bacteria</taxon>
        <taxon>Bacillati</taxon>
        <taxon>Actinomycetota</taxon>
        <taxon>Actinomycetes</taxon>
        <taxon>Micrococcales</taxon>
        <taxon>Dermabacteraceae</taxon>
        <taxon>Brachybacterium</taxon>
    </lineage>
</organism>
<dbReference type="InterPro" id="IPR000847">
    <property type="entry name" value="LysR_HTH_N"/>
</dbReference>
<dbReference type="RefSeq" id="WP_115412978.1">
    <property type="nucleotide sequence ID" value="NZ_CP031356.1"/>
</dbReference>
<accession>A0A345YMS4</accession>
<dbReference type="PRINTS" id="PR00039">
    <property type="entry name" value="HTHLYSR"/>
</dbReference>